<dbReference type="NCBIfam" id="NF004012">
    <property type="entry name" value="PRK05477.1-2"/>
    <property type="match status" value="1"/>
</dbReference>
<comment type="similarity">
    <text evidence="1 11">Belongs to the GatB/GatE family. GatB subfamily.</text>
</comment>
<dbReference type="EMBL" id="DQTV01000081">
    <property type="protein sequence ID" value="HIP57298.1"/>
    <property type="molecule type" value="Genomic_DNA"/>
</dbReference>
<dbReference type="InterPro" id="IPR017958">
    <property type="entry name" value="Gln-tRNA_amidoTrfase_suB_CS"/>
</dbReference>
<comment type="subunit">
    <text evidence="2 11">Heterotrimer of A, B and C subunits.</text>
</comment>
<dbReference type="Gene3D" id="1.10.150.380">
    <property type="entry name" value="GatB domain, N-terminal subdomain"/>
    <property type="match status" value="1"/>
</dbReference>
<dbReference type="InterPro" id="IPR004413">
    <property type="entry name" value="GatB"/>
</dbReference>
<gene>
    <name evidence="11 13" type="primary">gatB</name>
    <name evidence="13" type="ORF">EYH02_04440</name>
</gene>
<evidence type="ECO:0000256" key="2">
    <source>
        <dbReference type="ARBA" id="ARBA00011123"/>
    </source>
</evidence>
<comment type="caution">
    <text evidence="13">The sequence shown here is derived from an EMBL/GenBank/DDBJ whole genome shotgun (WGS) entry which is preliminary data.</text>
</comment>
<dbReference type="NCBIfam" id="NF004014">
    <property type="entry name" value="PRK05477.1-4"/>
    <property type="match status" value="1"/>
</dbReference>
<comment type="catalytic activity">
    <reaction evidence="10 11">
        <text>L-glutamyl-tRNA(Gln) + L-glutamine + ATP + H2O = L-glutaminyl-tRNA(Gln) + L-glutamate + ADP + phosphate + H(+)</text>
        <dbReference type="Rhea" id="RHEA:17521"/>
        <dbReference type="Rhea" id="RHEA-COMP:9681"/>
        <dbReference type="Rhea" id="RHEA-COMP:9684"/>
        <dbReference type="ChEBI" id="CHEBI:15377"/>
        <dbReference type="ChEBI" id="CHEBI:15378"/>
        <dbReference type="ChEBI" id="CHEBI:29985"/>
        <dbReference type="ChEBI" id="CHEBI:30616"/>
        <dbReference type="ChEBI" id="CHEBI:43474"/>
        <dbReference type="ChEBI" id="CHEBI:58359"/>
        <dbReference type="ChEBI" id="CHEBI:78520"/>
        <dbReference type="ChEBI" id="CHEBI:78521"/>
        <dbReference type="ChEBI" id="CHEBI:456216"/>
    </reaction>
</comment>
<evidence type="ECO:0000313" key="13">
    <source>
        <dbReference type="EMBL" id="HIP57298.1"/>
    </source>
</evidence>
<evidence type="ECO:0000256" key="8">
    <source>
        <dbReference type="ARBA" id="ARBA00024799"/>
    </source>
</evidence>
<dbReference type="Pfam" id="PF02637">
    <property type="entry name" value="GatB_Yqey"/>
    <property type="match status" value="1"/>
</dbReference>
<evidence type="ECO:0000256" key="6">
    <source>
        <dbReference type="ARBA" id="ARBA00022840"/>
    </source>
</evidence>
<dbReference type="InterPro" id="IPR003789">
    <property type="entry name" value="Asn/Gln_tRNA_amidoTrase-B-like"/>
</dbReference>
<evidence type="ECO:0000313" key="14">
    <source>
        <dbReference type="Proteomes" id="UP000605805"/>
    </source>
</evidence>
<reference evidence="13" key="1">
    <citation type="journal article" date="2020" name="ISME J.">
        <title>Gammaproteobacteria mediating utilization of methyl-, sulfur- and petroleum organic compounds in deep ocean hydrothermal plumes.</title>
        <authorList>
            <person name="Zhou Z."/>
            <person name="Liu Y."/>
            <person name="Pan J."/>
            <person name="Cron B.R."/>
            <person name="Toner B.M."/>
            <person name="Anantharaman K."/>
            <person name="Breier J.A."/>
            <person name="Dick G.J."/>
            <person name="Li M."/>
        </authorList>
    </citation>
    <scope>NUCLEOTIDE SEQUENCE</scope>
    <source>
        <strain evidence="13">SZUA-1435</strain>
    </source>
</reference>
<dbReference type="AlphaFoldDB" id="A0A832YY76"/>
<evidence type="ECO:0000256" key="7">
    <source>
        <dbReference type="ARBA" id="ARBA00022917"/>
    </source>
</evidence>
<evidence type="ECO:0000256" key="4">
    <source>
        <dbReference type="ARBA" id="ARBA00022598"/>
    </source>
</evidence>
<evidence type="ECO:0000256" key="1">
    <source>
        <dbReference type="ARBA" id="ARBA00005306"/>
    </source>
</evidence>
<sequence>MPVKIGLEIHVQITALKTKLFCATKADYRSEEPNTLLCPTCLGLPGALPKVNKKAIEYAIMVAKALNCRIAPKLIFCRKHYFYPDMVKNYQISQYDGPGSTPIASNGFVRIIVDGKPKIVRIRRINLEEDPGRIHYPTGSLLTSKYSLVDYNRSGIALLEIVTEPDIESPREARIFLEKLIAILEYLGVTDTRLEGAFRVDANISVADQARVEIKNIGSIKDVERALTYEILRQKSIIQKGGTVSRETRHWDSSSKVTVPLRIKEFEEDYRYFPDPDLPPITISKEWIEEIEKRMPELPDARIERFVKQYGLDEYRAQVLVLNKWLADLFEEAAKEYNNYKSLADWLITDFLRWVKEFNVDPSRVKATPKHIVKLLKLLDEGLISVRMAKELMPKIVLEGVDVESFVKQHGFSKLSDESELRRVVEEVFREYPRAVEDARRNPKAINFLVGAVMKKTKGRADPQLTIRIIRELLQSQQ</sequence>
<dbReference type="GO" id="GO:0016740">
    <property type="term" value="F:transferase activity"/>
    <property type="evidence" value="ECO:0007669"/>
    <property type="project" value="UniProtKB-KW"/>
</dbReference>
<evidence type="ECO:0000259" key="12">
    <source>
        <dbReference type="SMART" id="SM00845"/>
    </source>
</evidence>
<dbReference type="SMART" id="SM00845">
    <property type="entry name" value="GatB_Yqey"/>
    <property type="match status" value="1"/>
</dbReference>
<comment type="function">
    <text evidence="8 11">Allows the formation of correctly charged Asn-tRNA(Asn) or Gln-tRNA(Gln) through the transamidation of misacylated Asp-tRNA(Asn) or Glu-tRNA(Gln) in organisms which lack either or both of asparaginyl-tRNA or glutaminyl-tRNA synthetases. The reaction takes place in the presence of glutamine and ATP through an activated phospho-Asp-tRNA(Asn) or phospho-Glu-tRNA(Gln).</text>
</comment>
<dbReference type="EC" id="6.3.5.-" evidence="11"/>
<protein>
    <recommendedName>
        <fullName evidence="3 11">Aspartyl/glutamyl-tRNA(Asn/Gln) amidotransferase subunit B</fullName>
        <shortName evidence="11">Asp/Glu-ADT subunit B</shortName>
        <ecNumber evidence="11">6.3.5.-</ecNumber>
    </recommendedName>
</protein>
<evidence type="ECO:0000256" key="3">
    <source>
        <dbReference type="ARBA" id="ARBA00016923"/>
    </source>
</evidence>
<dbReference type="FunFam" id="1.10.10.410:FF:000001">
    <property type="entry name" value="Aspartyl/glutamyl-tRNA(Asn/Gln) amidotransferase subunit B"/>
    <property type="match status" value="1"/>
</dbReference>
<dbReference type="InterPro" id="IPR014746">
    <property type="entry name" value="Gln_synth/guanido_kin_cat_dom"/>
</dbReference>
<dbReference type="PANTHER" id="PTHR11659">
    <property type="entry name" value="GLUTAMYL-TRNA GLN AMIDOTRANSFERASE SUBUNIT B MITOCHONDRIAL AND PROKARYOTIC PET112-RELATED"/>
    <property type="match status" value="1"/>
</dbReference>
<evidence type="ECO:0000256" key="5">
    <source>
        <dbReference type="ARBA" id="ARBA00022741"/>
    </source>
</evidence>
<dbReference type="InterPro" id="IPR042114">
    <property type="entry name" value="GatB_C_1"/>
</dbReference>
<feature type="domain" description="Asn/Gln amidotransferase" evidence="12">
    <location>
        <begin position="328"/>
        <end position="474"/>
    </location>
</feature>
<dbReference type="SUPFAM" id="SSF89095">
    <property type="entry name" value="GatB/YqeY motif"/>
    <property type="match status" value="1"/>
</dbReference>
<dbReference type="GO" id="GO:0005524">
    <property type="term" value="F:ATP binding"/>
    <property type="evidence" value="ECO:0007669"/>
    <property type="project" value="UniProtKB-KW"/>
</dbReference>
<evidence type="ECO:0000256" key="10">
    <source>
        <dbReference type="ARBA" id="ARBA00047913"/>
    </source>
</evidence>
<dbReference type="GO" id="GO:0070681">
    <property type="term" value="P:glutaminyl-tRNAGln biosynthesis via transamidation"/>
    <property type="evidence" value="ECO:0007669"/>
    <property type="project" value="TreeGrafter"/>
</dbReference>
<proteinExistence type="inferred from homology"/>
<organism evidence="13 14">
    <name type="scientific">Ignisphaera aggregans</name>
    <dbReference type="NCBI Taxonomy" id="334771"/>
    <lineage>
        <taxon>Archaea</taxon>
        <taxon>Thermoproteota</taxon>
        <taxon>Thermoprotei</taxon>
        <taxon>Desulfurococcales</taxon>
        <taxon>Desulfurococcaceae</taxon>
        <taxon>Ignisphaera</taxon>
    </lineage>
</organism>
<keyword evidence="4 11" id="KW-0436">Ligase</keyword>
<dbReference type="Pfam" id="PF02934">
    <property type="entry name" value="GatB_N"/>
    <property type="match status" value="1"/>
</dbReference>
<dbReference type="HAMAP" id="MF_00121">
    <property type="entry name" value="GatB"/>
    <property type="match status" value="1"/>
</dbReference>
<dbReference type="InterPro" id="IPR018027">
    <property type="entry name" value="Asn/Gln_amidotransferase"/>
</dbReference>
<dbReference type="Proteomes" id="UP000605805">
    <property type="component" value="Unassembled WGS sequence"/>
</dbReference>
<evidence type="ECO:0000256" key="11">
    <source>
        <dbReference type="HAMAP-Rule" id="MF_00121"/>
    </source>
</evidence>
<dbReference type="SUPFAM" id="SSF55931">
    <property type="entry name" value="Glutamine synthetase/guanido kinase"/>
    <property type="match status" value="1"/>
</dbReference>
<accession>A0A832YY76</accession>
<keyword evidence="6 11" id="KW-0067">ATP-binding</keyword>
<dbReference type="InterPro" id="IPR017959">
    <property type="entry name" value="Asn/Gln-tRNA_amidoTrfase_suB/E"/>
</dbReference>
<dbReference type="PROSITE" id="PS01234">
    <property type="entry name" value="GATB"/>
    <property type="match status" value="1"/>
</dbReference>
<name>A0A832YY76_9CREN</name>
<keyword evidence="5 11" id="KW-0547">Nucleotide-binding</keyword>
<keyword evidence="13" id="KW-0808">Transferase</keyword>
<dbReference type="Gene3D" id="1.10.10.410">
    <property type="match status" value="1"/>
</dbReference>
<dbReference type="NCBIfam" id="TIGR00133">
    <property type="entry name" value="gatB"/>
    <property type="match status" value="1"/>
</dbReference>
<evidence type="ECO:0000256" key="9">
    <source>
        <dbReference type="ARBA" id="ARBA00047380"/>
    </source>
</evidence>
<dbReference type="GO" id="GO:0050567">
    <property type="term" value="F:glutaminyl-tRNA synthase (glutamine-hydrolyzing) activity"/>
    <property type="evidence" value="ECO:0007669"/>
    <property type="project" value="UniProtKB-UniRule"/>
</dbReference>
<dbReference type="GO" id="GO:0006412">
    <property type="term" value="P:translation"/>
    <property type="evidence" value="ECO:0007669"/>
    <property type="project" value="UniProtKB-UniRule"/>
</dbReference>
<dbReference type="PANTHER" id="PTHR11659:SF0">
    <property type="entry name" value="GLUTAMYL-TRNA(GLN) AMIDOTRANSFERASE SUBUNIT B, MITOCHONDRIAL"/>
    <property type="match status" value="1"/>
</dbReference>
<dbReference type="InterPro" id="IPR006075">
    <property type="entry name" value="Asn/Gln-tRNA_Trfase_suB/E_cat"/>
</dbReference>
<dbReference type="InterPro" id="IPR023168">
    <property type="entry name" value="GatB_Yqey_C_2"/>
</dbReference>
<keyword evidence="7 11" id="KW-0648">Protein biosynthesis</keyword>
<comment type="catalytic activity">
    <reaction evidence="9 11">
        <text>L-aspartyl-tRNA(Asn) + L-glutamine + ATP + H2O = L-asparaginyl-tRNA(Asn) + L-glutamate + ADP + phosphate + 2 H(+)</text>
        <dbReference type="Rhea" id="RHEA:14513"/>
        <dbReference type="Rhea" id="RHEA-COMP:9674"/>
        <dbReference type="Rhea" id="RHEA-COMP:9677"/>
        <dbReference type="ChEBI" id="CHEBI:15377"/>
        <dbReference type="ChEBI" id="CHEBI:15378"/>
        <dbReference type="ChEBI" id="CHEBI:29985"/>
        <dbReference type="ChEBI" id="CHEBI:30616"/>
        <dbReference type="ChEBI" id="CHEBI:43474"/>
        <dbReference type="ChEBI" id="CHEBI:58359"/>
        <dbReference type="ChEBI" id="CHEBI:78515"/>
        <dbReference type="ChEBI" id="CHEBI:78516"/>
        <dbReference type="ChEBI" id="CHEBI:456216"/>
    </reaction>
</comment>